<keyword evidence="1" id="KW-0812">Transmembrane</keyword>
<evidence type="ECO:0000256" key="1">
    <source>
        <dbReference type="SAM" id="Phobius"/>
    </source>
</evidence>
<keyword evidence="1" id="KW-1133">Transmembrane helix</keyword>
<dbReference type="Proteomes" id="UP000221394">
    <property type="component" value="Unassembled WGS sequence"/>
</dbReference>
<dbReference type="InterPro" id="IPR022062">
    <property type="entry name" value="DUF3618"/>
</dbReference>
<dbReference type="AlphaFoldDB" id="A0A2A9EG16"/>
<dbReference type="EMBL" id="PDJH01000001">
    <property type="protein sequence ID" value="PFG37169.1"/>
    <property type="molecule type" value="Genomic_DNA"/>
</dbReference>
<keyword evidence="1" id="KW-0472">Membrane</keyword>
<accession>A0A2A9EG16</accession>
<evidence type="ECO:0000313" key="3">
    <source>
        <dbReference type="Proteomes" id="UP000221394"/>
    </source>
</evidence>
<reference evidence="2 3" key="1">
    <citation type="submission" date="2017-10" db="EMBL/GenBank/DDBJ databases">
        <title>Sequencing the genomes of 1000 actinobacteria strains.</title>
        <authorList>
            <person name="Klenk H.-P."/>
        </authorList>
    </citation>
    <scope>NUCLEOTIDE SEQUENCE [LARGE SCALE GENOMIC DNA]</scope>
    <source>
        <strain evidence="2 3">DSM 21574</strain>
    </source>
</reference>
<sequence>MSAEKEPQLSLPAAEAEVLAARADLARTVDALAGRLDPRVRAAEAAQAAKQAAVDARGLLTGKGAPQHDRERSRNLKILIGAALGATALVTLVIARRR</sequence>
<evidence type="ECO:0000313" key="2">
    <source>
        <dbReference type="EMBL" id="PFG37169.1"/>
    </source>
</evidence>
<comment type="caution">
    <text evidence="2">The sequence shown here is derived from an EMBL/GenBank/DDBJ whole genome shotgun (WGS) entry which is preliminary data.</text>
</comment>
<gene>
    <name evidence="2" type="ORF">ATL41_1917</name>
</gene>
<organism evidence="2 3">
    <name type="scientific">Flavimobilis soli</name>
    <dbReference type="NCBI Taxonomy" id="442709"/>
    <lineage>
        <taxon>Bacteria</taxon>
        <taxon>Bacillati</taxon>
        <taxon>Actinomycetota</taxon>
        <taxon>Actinomycetes</taxon>
        <taxon>Micrococcales</taxon>
        <taxon>Jonesiaceae</taxon>
        <taxon>Flavimobilis</taxon>
    </lineage>
</organism>
<protein>
    <submittedName>
        <fullName evidence="2">Uncharacterized protein DUF3618</fullName>
    </submittedName>
</protein>
<name>A0A2A9EG16_9MICO</name>
<feature type="transmembrane region" description="Helical" evidence="1">
    <location>
        <begin position="76"/>
        <end position="95"/>
    </location>
</feature>
<keyword evidence="3" id="KW-1185">Reference proteome</keyword>
<dbReference type="RefSeq" id="WP_098458257.1">
    <property type="nucleotide sequence ID" value="NZ_PDJH01000001.1"/>
</dbReference>
<dbReference type="Pfam" id="PF12277">
    <property type="entry name" value="DUF3618"/>
    <property type="match status" value="1"/>
</dbReference>
<proteinExistence type="predicted"/>